<evidence type="ECO:0000313" key="8">
    <source>
        <dbReference type="EMBL" id="OAF59452.2"/>
    </source>
</evidence>
<dbReference type="OrthoDB" id="2831558at2759"/>
<dbReference type="Pfam" id="PF01636">
    <property type="entry name" value="APH"/>
    <property type="match status" value="1"/>
</dbReference>
<dbReference type="EMBL" id="KV441393">
    <property type="protein sequence ID" value="OAF59452.2"/>
    <property type="molecule type" value="Genomic_DNA"/>
</dbReference>
<sequence>MIVTLKTPSAPAARQFMSSTKIGWVSQTIHCSLPHHSLLRSNLHKQSAIHARFHTTKQTMTLLKANHLDPHTYTSGRWLRHNDLEIDSRYITFDFDALCRRVIELCPGATSIATYDKKEGGFNRVFIFTTNNAETVVARLPFALAGPPCLATNSEVATIKYLQTNTSIPIPKILDWSDDPSNAIGSEYIIMEHAVGTQLHHKWPTMTIDQQISCIDAIYRKLKEVVDIKFPAYGSVYFADISLDSATKRPLNQNFSIGPHCGSRYWDCNVGESMYYHNTKPNRGPWDDLTAYCNGLIDAGVSRVPPVDSPLDNLPRYHGSVETHLRLLEFGRAVINNMSNDQRVRDTATPTLFHPDLHKRNIFVSDDDPTMITGIIDWQSASIEPAFWYADEVPDFATTLPHPSLENQLEPNSERCAKAFEVCTQFYLPRLASPRAMDDALFRPFRYCYRTWKDGAVAFRHELIKTSERWKELGLMGSCPYPAPTPEELAAHQKEYKYFEAAHDLRNNLAGLLNTASDGWVPPEDWETTKLANRELFEMMLQTVLSIKNPDDDEPIKDEGDVREIWPFDL</sequence>
<name>A0A177ADE5_9PEZI</name>
<feature type="domain" description="Aminoglycoside phosphotransferase" evidence="7">
    <location>
        <begin position="123"/>
        <end position="386"/>
    </location>
</feature>
<proteinExistence type="inferred from homology"/>
<organism evidence="8">
    <name type="scientific">Pseudogymnoascus destructans</name>
    <dbReference type="NCBI Taxonomy" id="655981"/>
    <lineage>
        <taxon>Eukaryota</taxon>
        <taxon>Fungi</taxon>
        <taxon>Dikarya</taxon>
        <taxon>Ascomycota</taxon>
        <taxon>Pezizomycotina</taxon>
        <taxon>Leotiomycetes</taxon>
        <taxon>Thelebolales</taxon>
        <taxon>Thelebolaceae</taxon>
        <taxon>Pseudogymnoascus</taxon>
    </lineage>
</organism>
<accession>A0A177ADE5</accession>
<evidence type="ECO:0000256" key="2">
    <source>
        <dbReference type="ARBA" id="ARBA00005543"/>
    </source>
</evidence>
<dbReference type="RefSeq" id="XP_024324735.1">
    <property type="nucleotide sequence ID" value="XM_024467597.1"/>
</dbReference>
<reference evidence="8" key="1">
    <citation type="submission" date="2016-03" db="EMBL/GenBank/DDBJ databases">
        <title>Updated assembly of Pseudogymnoascus destructans, the fungus causing white-nose syndrome of bats.</title>
        <authorList>
            <person name="Palmer J.M."/>
            <person name="Drees K.P."/>
            <person name="Foster J.T."/>
            <person name="Lindner D.L."/>
        </authorList>
    </citation>
    <scope>NUCLEOTIDE SEQUENCE [LARGE SCALE GENOMIC DNA]</scope>
    <source>
        <strain evidence="8">20631-21</strain>
    </source>
</reference>
<dbReference type="Proteomes" id="UP000077154">
    <property type="component" value="Unassembled WGS sequence"/>
</dbReference>
<evidence type="ECO:0000256" key="3">
    <source>
        <dbReference type="ARBA" id="ARBA00016197"/>
    </source>
</evidence>
<dbReference type="PANTHER" id="PTHR36091:SF1">
    <property type="entry name" value="ALTERED INHERITANCE OF MITOCHONDRIA PROTEIN 9, MITOCHONDRIAL"/>
    <property type="match status" value="1"/>
</dbReference>
<gene>
    <name evidence="8" type="ORF">VC83_03959</name>
</gene>
<comment type="similarity">
    <text evidence="2">Belongs to the AIM9 family.</text>
</comment>
<evidence type="ECO:0000256" key="1">
    <source>
        <dbReference type="ARBA" id="ARBA00004173"/>
    </source>
</evidence>
<dbReference type="GeneID" id="36287032"/>
<evidence type="ECO:0000256" key="4">
    <source>
        <dbReference type="ARBA" id="ARBA00022946"/>
    </source>
</evidence>
<dbReference type="Gene3D" id="3.90.1200.10">
    <property type="match status" value="1"/>
</dbReference>
<dbReference type="SUPFAM" id="SSF56112">
    <property type="entry name" value="Protein kinase-like (PK-like)"/>
    <property type="match status" value="1"/>
</dbReference>
<evidence type="ECO:0000256" key="6">
    <source>
        <dbReference type="ARBA" id="ARBA00031849"/>
    </source>
</evidence>
<evidence type="ECO:0000259" key="7">
    <source>
        <dbReference type="Pfam" id="PF01636"/>
    </source>
</evidence>
<dbReference type="GO" id="GO:0005739">
    <property type="term" value="C:mitochondrion"/>
    <property type="evidence" value="ECO:0007669"/>
    <property type="project" value="UniProtKB-SubCell"/>
</dbReference>
<dbReference type="AlphaFoldDB" id="A0A177ADE5"/>
<dbReference type="InterPro" id="IPR051035">
    <property type="entry name" value="Mito_inheritance_9"/>
</dbReference>
<evidence type="ECO:0000256" key="5">
    <source>
        <dbReference type="ARBA" id="ARBA00023128"/>
    </source>
</evidence>
<dbReference type="eggNOG" id="ENOG502SIYK">
    <property type="taxonomic scope" value="Eukaryota"/>
</dbReference>
<dbReference type="PANTHER" id="PTHR36091">
    <property type="entry name" value="ALTERED INHERITANCE OF MITOCHONDRIA PROTEIN 9, MITOCHONDRIAL"/>
    <property type="match status" value="1"/>
</dbReference>
<keyword evidence="4" id="KW-0809">Transit peptide</keyword>
<dbReference type="InterPro" id="IPR011009">
    <property type="entry name" value="Kinase-like_dom_sf"/>
</dbReference>
<comment type="subcellular location">
    <subcellularLocation>
        <location evidence="1">Mitochondrion</location>
    </subcellularLocation>
</comment>
<dbReference type="InterPro" id="IPR002575">
    <property type="entry name" value="Aminoglycoside_PTrfase"/>
</dbReference>
<protein>
    <recommendedName>
        <fullName evidence="3">Altered inheritance of mitochondria protein 9, mitochondrial</fullName>
    </recommendedName>
    <alternativeName>
        <fullName evidence="6">Found in mitochondrial proteome protein 29</fullName>
    </alternativeName>
</protein>
<dbReference type="VEuPathDB" id="FungiDB:GMDG_05982"/>
<dbReference type="Gene3D" id="3.30.200.20">
    <property type="entry name" value="Phosphorylase Kinase, domain 1"/>
    <property type="match status" value="1"/>
</dbReference>
<keyword evidence="5" id="KW-0496">Mitochondrion</keyword>